<keyword evidence="1" id="KW-0413">Isomerase</keyword>
<dbReference type="InterPro" id="IPR001179">
    <property type="entry name" value="PPIase_FKBP_dom"/>
</dbReference>
<keyword evidence="3" id="KW-0472">Membrane</keyword>
<dbReference type="Proteomes" id="UP000722791">
    <property type="component" value="Unassembled WGS sequence"/>
</dbReference>
<dbReference type="GO" id="GO:0009579">
    <property type="term" value="C:thylakoid"/>
    <property type="evidence" value="ECO:0007669"/>
    <property type="project" value="TreeGrafter"/>
</dbReference>
<evidence type="ECO:0000313" key="8">
    <source>
        <dbReference type="Proteomes" id="UP000747110"/>
    </source>
</evidence>
<keyword evidence="8" id="KW-1185">Reference proteome</keyword>
<comment type="caution">
    <text evidence="6">The sequence shown here is derived from an EMBL/GenBank/DDBJ whole genome shotgun (WGS) entry which is preliminary data.</text>
</comment>
<dbReference type="EMBL" id="BNCQ01000015">
    <property type="protein sequence ID" value="GIM03964.1"/>
    <property type="molecule type" value="Genomic_DNA"/>
</dbReference>
<comment type="catalytic activity">
    <reaction evidence="1">
        <text>[protein]-peptidylproline (omega=180) = [protein]-peptidylproline (omega=0)</text>
        <dbReference type="Rhea" id="RHEA:16237"/>
        <dbReference type="Rhea" id="RHEA-COMP:10747"/>
        <dbReference type="Rhea" id="RHEA-COMP:10748"/>
        <dbReference type="ChEBI" id="CHEBI:83833"/>
        <dbReference type="ChEBI" id="CHEBI:83834"/>
        <dbReference type="EC" id="5.2.1.8"/>
    </reaction>
</comment>
<reference evidence="6" key="1">
    <citation type="journal article" date="2021" name="Proc. Natl. Acad. Sci. U.S.A.">
        <title>Three genomes in the algal genus Volvox reveal the fate of a haploid sex-determining region after a transition to homothallism.</title>
        <authorList>
            <person name="Yamamoto K."/>
            <person name="Hamaji T."/>
            <person name="Kawai-Toyooka H."/>
            <person name="Matsuzaki R."/>
            <person name="Takahashi F."/>
            <person name="Nishimura Y."/>
            <person name="Kawachi M."/>
            <person name="Noguchi H."/>
            <person name="Minakuchi Y."/>
            <person name="Umen J.G."/>
            <person name="Toyoda A."/>
            <person name="Nozaki H."/>
        </authorList>
    </citation>
    <scope>NUCLEOTIDE SEQUENCE</scope>
    <source>
        <strain evidence="6">NIES-3785</strain>
        <strain evidence="5">NIES-3786</strain>
    </source>
</reference>
<evidence type="ECO:0000256" key="2">
    <source>
        <dbReference type="SAM" id="MobiDB-lite"/>
    </source>
</evidence>
<dbReference type="PROSITE" id="PS50059">
    <property type="entry name" value="FKBP_PPIASE"/>
    <property type="match status" value="1"/>
</dbReference>
<evidence type="ECO:0000256" key="3">
    <source>
        <dbReference type="SAM" id="Phobius"/>
    </source>
</evidence>
<dbReference type="InterPro" id="IPR046357">
    <property type="entry name" value="PPIase_dom_sf"/>
</dbReference>
<name>A0A8J4LMW2_9CHLO</name>
<feature type="region of interest" description="Disordered" evidence="2">
    <location>
        <begin position="1"/>
        <end position="22"/>
    </location>
</feature>
<dbReference type="Pfam" id="PF00254">
    <property type="entry name" value="FKBP_C"/>
    <property type="match status" value="1"/>
</dbReference>
<dbReference type="PANTHER" id="PTHR47717">
    <property type="entry name" value="PEPTIDYL-PROLYL CIS-TRANS ISOMERASE FKBP19, CHLOROPLASTIC"/>
    <property type="match status" value="1"/>
</dbReference>
<keyword evidence="1" id="KW-0697">Rotamase</keyword>
<protein>
    <recommendedName>
        <fullName evidence="1">peptidylprolyl isomerase</fullName>
        <ecNumber evidence="1">5.2.1.8</ecNumber>
    </recommendedName>
</protein>
<proteinExistence type="predicted"/>
<dbReference type="Proteomes" id="UP000747110">
    <property type="component" value="Unassembled WGS sequence"/>
</dbReference>
<feature type="domain" description="PPIase FKBP-type" evidence="4">
    <location>
        <begin position="148"/>
        <end position="267"/>
    </location>
</feature>
<dbReference type="PANTHER" id="PTHR47717:SF1">
    <property type="entry name" value="PEPTIDYL-PROLYL CIS-TRANS ISOMERASE FKBP19, CHLOROPLASTIC"/>
    <property type="match status" value="1"/>
</dbReference>
<evidence type="ECO:0000313" key="7">
    <source>
        <dbReference type="Proteomes" id="UP000722791"/>
    </source>
</evidence>
<evidence type="ECO:0000313" key="6">
    <source>
        <dbReference type="EMBL" id="GIM03964.1"/>
    </source>
</evidence>
<evidence type="ECO:0000256" key="1">
    <source>
        <dbReference type="PROSITE-ProRule" id="PRU00277"/>
    </source>
</evidence>
<dbReference type="InterPro" id="IPR044208">
    <property type="entry name" value="FKBP19-like"/>
</dbReference>
<keyword evidence="3" id="KW-0812">Transmembrane</keyword>
<dbReference type="OrthoDB" id="77911at2759"/>
<organism evidence="6 7">
    <name type="scientific">Volvox reticuliferus</name>
    <dbReference type="NCBI Taxonomy" id="1737510"/>
    <lineage>
        <taxon>Eukaryota</taxon>
        <taxon>Viridiplantae</taxon>
        <taxon>Chlorophyta</taxon>
        <taxon>core chlorophytes</taxon>
        <taxon>Chlorophyceae</taxon>
        <taxon>CS clade</taxon>
        <taxon>Chlamydomonadales</taxon>
        <taxon>Volvocaceae</taxon>
        <taxon>Volvox</taxon>
    </lineage>
</organism>
<dbReference type="Gene3D" id="3.10.50.40">
    <property type="match status" value="1"/>
</dbReference>
<dbReference type="AlphaFoldDB" id="A0A8J4LMW2"/>
<feature type="transmembrane region" description="Helical" evidence="3">
    <location>
        <begin position="71"/>
        <end position="91"/>
    </location>
</feature>
<accession>A0A8J4LMW2</accession>
<dbReference type="GO" id="GO:0003755">
    <property type="term" value="F:peptidyl-prolyl cis-trans isomerase activity"/>
    <property type="evidence" value="ECO:0007669"/>
    <property type="project" value="UniProtKB-KW"/>
</dbReference>
<sequence length="270" mass="29563">MHPAVANRSHRPIPFGSTHDHAHGNIRCRACRPSTVSQALVSLKPQRALESSLRDDPATGSFKNQHPIRRVLMAGAAAVLLPVASAVMLMGQPAHAAEAVIAKYEPMDALKGKDYGKPRMTYKDYTMTPSGLQFQDLKVGEGAAPQPGDTVIVDWDGYTIGYYGRPFEARNKPKGSSFSGENKDFFRFVLGEGKVIPAFEEAVASMKAGGIRRIIVPVELGYPENDWRKLGPKPSTFAGDRALDFVLANKGMIDKTLLFDVELVRVVERK</sequence>
<dbReference type="EMBL" id="BNCP01000009">
    <property type="protein sequence ID" value="GIL76928.1"/>
    <property type="molecule type" value="Genomic_DNA"/>
</dbReference>
<gene>
    <name evidence="5" type="ORF">Vretifemale_6474</name>
    <name evidence="6" type="ORF">Vretimale_8608</name>
</gene>
<evidence type="ECO:0000259" key="4">
    <source>
        <dbReference type="PROSITE" id="PS50059"/>
    </source>
</evidence>
<dbReference type="SUPFAM" id="SSF54534">
    <property type="entry name" value="FKBP-like"/>
    <property type="match status" value="1"/>
</dbReference>
<evidence type="ECO:0000313" key="5">
    <source>
        <dbReference type="EMBL" id="GIL76928.1"/>
    </source>
</evidence>
<dbReference type="GO" id="GO:0009507">
    <property type="term" value="C:chloroplast"/>
    <property type="evidence" value="ECO:0007669"/>
    <property type="project" value="TreeGrafter"/>
</dbReference>
<dbReference type="EC" id="5.2.1.8" evidence="1"/>
<keyword evidence="3" id="KW-1133">Transmembrane helix</keyword>